<evidence type="ECO:0000313" key="5">
    <source>
        <dbReference type="Proteomes" id="UP001139648"/>
    </source>
</evidence>
<dbReference type="PROSITE" id="PS00061">
    <property type="entry name" value="ADH_SHORT"/>
    <property type="match status" value="1"/>
</dbReference>
<dbReference type="GO" id="GO:0032787">
    <property type="term" value="P:monocarboxylic acid metabolic process"/>
    <property type="evidence" value="ECO:0007669"/>
    <property type="project" value="UniProtKB-ARBA"/>
</dbReference>
<accession>A0A9X2JYT0</accession>
<dbReference type="Gene3D" id="3.40.50.720">
    <property type="entry name" value="NAD(P)-binding Rossmann-like Domain"/>
    <property type="match status" value="1"/>
</dbReference>
<dbReference type="InterPro" id="IPR050259">
    <property type="entry name" value="SDR"/>
</dbReference>
<evidence type="ECO:0000256" key="2">
    <source>
        <dbReference type="ARBA" id="ARBA00023002"/>
    </source>
</evidence>
<dbReference type="InterPro" id="IPR020904">
    <property type="entry name" value="Sc_DH/Rdtase_CS"/>
</dbReference>
<keyword evidence="5" id="KW-1185">Reference proteome</keyword>
<dbReference type="GO" id="GO:0004316">
    <property type="term" value="F:3-oxoacyl-[acyl-carrier-protein] reductase (NADPH) activity"/>
    <property type="evidence" value="ECO:0007669"/>
    <property type="project" value="UniProtKB-EC"/>
</dbReference>
<reference evidence="4" key="1">
    <citation type="submission" date="2022-06" db="EMBL/GenBank/DDBJ databases">
        <title>Sequencing the genomes of 1000 actinobacteria strains.</title>
        <authorList>
            <person name="Klenk H.-P."/>
        </authorList>
    </citation>
    <scope>NUCLEOTIDE SEQUENCE</scope>
    <source>
        <strain evidence="4">DSM 46694</strain>
    </source>
</reference>
<dbReference type="SMART" id="SM00822">
    <property type="entry name" value="PKS_KR"/>
    <property type="match status" value="1"/>
</dbReference>
<protein>
    <submittedName>
        <fullName evidence="4">3-oxoacyl-[acyl-carrier protein] reductase</fullName>
        <ecNumber evidence="4">1.1.1.100</ecNumber>
    </submittedName>
</protein>
<dbReference type="FunFam" id="3.40.50.720:FF:000084">
    <property type="entry name" value="Short-chain dehydrogenase reductase"/>
    <property type="match status" value="1"/>
</dbReference>
<dbReference type="PANTHER" id="PTHR42879">
    <property type="entry name" value="3-OXOACYL-(ACYL-CARRIER-PROTEIN) REDUCTASE"/>
    <property type="match status" value="1"/>
</dbReference>
<dbReference type="AlphaFoldDB" id="A0A9X2JYT0"/>
<dbReference type="PRINTS" id="PR00081">
    <property type="entry name" value="GDHRDH"/>
</dbReference>
<dbReference type="Proteomes" id="UP001139648">
    <property type="component" value="Unassembled WGS sequence"/>
</dbReference>
<dbReference type="Pfam" id="PF13561">
    <property type="entry name" value="adh_short_C2"/>
    <property type="match status" value="1"/>
</dbReference>
<dbReference type="InterPro" id="IPR036291">
    <property type="entry name" value="NAD(P)-bd_dom_sf"/>
</dbReference>
<dbReference type="PANTHER" id="PTHR42879:SF2">
    <property type="entry name" value="3-OXOACYL-[ACYL-CARRIER-PROTEIN] REDUCTASE FABG"/>
    <property type="match status" value="1"/>
</dbReference>
<dbReference type="RefSeq" id="WP_253739998.1">
    <property type="nucleotide sequence ID" value="NZ_BAABKA010000020.1"/>
</dbReference>
<organism evidence="4 5">
    <name type="scientific">Nonomuraea thailandensis</name>
    <dbReference type="NCBI Taxonomy" id="1188745"/>
    <lineage>
        <taxon>Bacteria</taxon>
        <taxon>Bacillati</taxon>
        <taxon>Actinomycetota</taxon>
        <taxon>Actinomycetes</taxon>
        <taxon>Streptosporangiales</taxon>
        <taxon>Streptosporangiaceae</taxon>
        <taxon>Nonomuraea</taxon>
    </lineage>
</organism>
<dbReference type="EMBL" id="JAMZEB010000001">
    <property type="protein sequence ID" value="MCP2353454.1"/>
    <property type="molecule type" value="Genomic_DNA"/>
</dbReference>
<evidence type="ECO:0000313" key="4">
    <source>
        <dbReference type="EMBL" id="MCP2353454.1"/>
    </source>
</evidence>
<comment type="similarity">
    <text evidence="1">Belongs to the short-chain dehydrogenases/reductases (SDR) family.</text>
</comment>
<sequence>MSTLDGKVALVTGSGRGIGRAIALKLAAHGARLVVNGLDPERAEETARLVKSAGGEAVAVIGDVTDDTFAERFVRAAVDSYGGADIMVNNAGHTWDGVIQKMTDEQWDMILDVHLRAPFRLLRALQPVISTQAKEERARGVRVHRKIVNVSSITAAGGNAGQVNYAAAKAGLGGLTKTLAKEWARYNVNVNAVAFGYIHTRLTTAAADAGSTIKVGGREIRVGVNPDFMARLEQLIPLGRMGTPQEAAGAVYLLCTPDSDYITGEILVCGGGYV</sequence>
<name>A0A9X2JYT0_9ACTN</name>
<dbReference type="InterPro" id="IPR057326">
    <property type="entry name" value="KR_dom"/>
</dbReference>
<dbReference type="EC" id="1.1.1.100" evidence="4"/>
<keyword evidence="2 4" id="KW-0560">Oxidoreductase</keyword>
<feature type="domain" description="Ketoreductase" evidence="3">
    <location>
        <begin position="7"/>
        <end position="186"/>
    </location>
</feature>
<dbReference type="PRINTS" id="PR00080">
    <property type="entry name" value="SDRFAMILY"/>
</dbReference>
<evidence type="ECO:0000259" key="3">
    <source>
        <dbReference type="SMART" id="SM00822"/>
    </source>
</evidence>
<gene>
    <name evidence="4" type="ORF">HD597_000474</name>
</gene>
<dbReference type="InterPro" id="IPR002347">
    <property type="entry name" value="SDR_fam"/>
</dbReference>
<evidence type="ECO:0000256" key="1">
    <source>
        <dbReference type="ARBA" id="ARBA00006484"/>
    </source>
</evidence>
<dbReference type="SUPFAM" id="SSF51735">
    <property type="entry name" value="NAD(P)-binding Rossmann-fold domains"/>
    <property type="match status" value="1"/>
</dbReference>
<comment type="caution">
    <text evidence="4">The sequence shown here is derived from an EMBL/GenBank/DDBJ whole genome shotgun (WGS) entry which is preliminary data.</text>
</comment>
<proteinExistence type="inferred from homology"/>